<reference evidence="6" key="1">
    <citation type="journal article" date="2019" name="Nat. Med.">
        <title>A library of human gut bacterial isolates paired with longitudinal multiomics data enables mechanistic microbiome research.</title>
        <authorList>
            <person name="Poyet M."/>
            <person name="Groussin M."/>
            <person name="Gibbons S.M."/>
            <person name="Avila-Pacheco J."/>
            <person name="Jiang X."/>
            <person name="Kearney S.M."/>
            <person name="Perrotta A.R."/>
            <person name="Berdy B."/>
            <person name="Zhao S."/>
            <person name="Lieberman T.D."/>
            <person name="Swanson P.K."/>
            <person name="Smith M."/>
            <person name="Roesemann S."/>
            <person name="Alexander J.E."/>
            <person name="Rich S.A."/>
            <person name="Livny J."/>
            <person name="Vlamakis H."/>
            <person name="Clish C."/>
            <person name="Bullock K."/>
            <person name="Deik A."/>
            <person name="Scott J."/>
            <person name="Pierce K.A."/>
            <person name="Xavier R.J."/>
            <person name="Alm E.J."/>
        </authorList>
    </citation>
    <scope>NUCLEOTIDE SEQUENCE</scope>
    <source>
        <strain evidence="6">BIOML-A12</strain>
    </source>
</reference>
<dbReference type="EMBL" id="JAKTMA010000016">
    <property type="protein sequence ID" value="MCR0233180.1"/>
    <property type="molecule type" value="Genomic_DNA"/>
</dbReference>
<protein>
    <submittedName>
        <fullName evidence="6">Fic family protein</fullName>
    </submittedName>
</protein>
<dbReference type="PANTHER" id="PTHR13504:SF38">
    <property type="entry name" value="FIDO DOMAIN-CONTAINING PROTEIN"/>
    <property type="match status" value="1"/>
</dbReference>
<dbReference type="PANTHER" id="PTHR13504">
    <property type="entry name" value="FIDO DOMAIN-CONTAINING PROTEIN DDB_G0283145"/>
    <property type="match status" value="1"/>
</dbReference>
<comment type="caution">
    <text evidence="6">The sequence shown here is derived from an EMBL/GenBank/DDBJ whole genome shotgun (WGS) entry which is preliminary data.</text>
</comment>
<evidence type="ECO:0000256" key="1">
    <source>
        <dbReference type="PIRSR" id="PIRSR640198-1"/>
    </source>
</evidence>
<feature type="binding site" evidence="2">
    <location>
        <begin position="200"/>
        <end position="207"/>
    </location>
    <ligand>
        <name>ATP</name>
        <dbReference type="ChEBI" id="CHEBI:30616"/>
    </ligand>
</feature>
<dbReference type="Proteomes" id="UP001203972">
    <property type="component" value="Unassembled WGS sequence"/>
</dbReference>
<proteinExistence type="predicted"/>
<feature type="site" description="Important for autoinhibition of adenylyltransferase activity" evidence="3">
    <location>
        <position position="62"/>
    </location>
</feature>
<feature type="binding site" evidence="2">
    <location>
        <begin position="238"/>
        <end position="239"/>
    </location>
    <ligand>
        <name>ATP</name>
        <dbReference type="ChEBI" id="CHEBI:30616"/>
    </ligand>
</feature>
<evidence type="ECO:0000313" key="7">
    <source>
        <dbReference type="Proteomes" id="UP000604383"/>
    </source>
</evidence>
<accession>A0A175ABX0</accession>
<dbReference type="Gene3D" id="1.10.3290.10">
    <property type="entry name" value="Fido-like domain"/>
    <property type="match status" value="1"/>
</dbReference>
<feature type="active site" evidence="1">
    <location>
        <position position="196"/>
    </location>
</feature>
<dbReference type="Pfam" id="PF02661">
    <property type="entry name" value="Fic"/>
    <property type="match status" value="1"/>
</dbReference>
<reference evidence="5" key="2">
    <citation type="journal article" date="2022" name="Clin. Infect. Dis.">
        <title>Association between Clostridium innocuum and antibiotic-associated diarrhea in adults and children: A cross-sectional study and comparative genomics analysis.</title>
        <authorList>
            <person name="Cherny K.E."/>
            <person name="Muscat E.B."/>
            <person name="Balaji A."/>
            <person name="Mukherjee J."/>
            <person name="Ozer E.A."/>
            <person name="Angarone M.P."/>
            <person name="Hauser A.R."/>
            <person name="Sichel J.S."/>
            <person name="Amponsah E."/>
            <person name="Kociolek L.K."/>
        </authorList>
    </citation>
    <scope>NUCLEOTIDE SEQUENCE</scope>
    <source>
        <strain evidence="5">NU1-AC-029v</strain>
    </source>
</reference>
<sequence>MRSFDYLKIRDKKWDLEVLTLIAKIHEYKGKQELYIKQKPMSLEKLVEIAKVQSTEASNQIEGIVTTDTRIKQLVNEKTSPRNRDEEEIAGYRDVLNMIHESHEYIPIQSNYILQLHKVLYSYSGESFGGKFKNTQNYITEVRADGTRAVRFQPLAPYETSQAIHVICESYNQAIAADIEPLLLIPSFITDFLCIHPFNDGNGRMSRLMTALLLYKSGFEVGKYISIETKIAKTKLNYYEALQDIDEGWHEGDNDVTPFIKYLLGVILACYRDFENRLELVEEKKPALEMVRNAVKEQIGKFTKAQIVEYLPALRRAAVEKALKILVDEGEITRHGGGRSTFYTRND</sequence>
<evidence type="ECO:0000313" key="5">
    <source>
        <dbReference type="EMBL" id="MCR0233180.1"/>
    </source>
</evidence>
<evidence type="ECO:0000259" key="4">
    <source>
        <dbReference type="PROSITE" id="PS51459"/>
    </source>
</evidence>
<dbReference type="SUPFAM" id="SSF140931">
    <property type="entry name" value="Fic-like"/>
    <property type="match status" value="1"/>
</dbReference>
<keyword evidence="2" id="KW-0067">ATP-binding</keyword>
<dbReference type="RefSeq" id="WP_008818542.1">
    <property type="nucleotide sequence ID" value="NZ_AP025565.1"/>
</dbReference>
<organism evidence="6 7">
    <name type="scientific">Clostridium innocuum</name>
    <dbReference type="NCBI Taxonomy" id="1522"/>
    <lineage>
        <taxon>Bacteria</taxon>
        <taxon>Bacillati</taxon>
        <taxon>Bacillota</taxon>
        <taxon>Clostridia</taxon>
        <taxon>Eubacteriales</taxon>
        <taxon>Clostridiaceae</taxon>
        <taxon>Clostridium</taxon>
    </lineage>
</organism>
<evidence type="ECO:0000256" key="3">
    <source>
        <dbReference type="PIRSR" id="PIRSR640198-3"/>
    </source>
</evidence>
<dbReference type="PROSITE" id="PS51459">
    <property type="entry name" value="FIDO"/>
    <property type="match status" value="1"/>
</dbReference>
<feature type="domain" description="Fido" evidence="4">
    <location>
        <begin position="108"/>
        <end position="265"/>
    </location>
</feature>
<dbReference type="InterPro" id="IPR003812">
    <property type="entry name" value="Fido"/>
</dbReference>
<dbReference type="Gene3D" id="1.10.10.10">
    <property type="entry name" value="Winged helix-like DNA-binding domain superfamily/Winged helix DNA-binding domain"/>
    <property type="match status" value="1"/>
</dbReference>
<name>A0A175ABX0_CLOIN</name>
<dbReference type="InterPro" id="IPR036388">
    <property type="entry name" value="WH-like_DNA-bd_sf"/>
</dbReference>
<keyword evidence="2" id="KW-0547">Nucleotide-binding</keyword>
<dbReference type="EMBL" id="WWTN01000013">
    <property type="protein sequence ID" value="MZH55983.1"/>
    <property type="molecule type" value="Genomic_DNA"/>
</dbReference>
<evidence type="ECO:0000313" key="6">
    <source>
        <dbReference type="EMBL" id="MZH55983.1"/>
    </source>
</evidence>
<gene>
    <name evidence="6" type="ORF">GT664_09495</name>
    <name evidence="5" type="ORF">MKC95_10415</name>
</gene>
<evidence type="ECO:0000256" key="2">
    <source>
        <dbReference type="PIRSR" id="PIRSR640198-2"/>
    </source>
</evidence>
<dbReference type="AlphaFoldDB" id="A0A175ABX0"/>
<dbReference type="GO" id="GO:0005524">
    <property type="term" value="F:ATP binding"/>
    <property type="evidence" value="ECO:0007669"/>
    <property type="project" value="UniProtKB-KW"/>
</dbReference>
<dbReference type="InterPro" id="IPR036597">
    <property type="entry name" value="Fido-like_dom_sf"/>
</dbReference>
<dbReference type="InterPro" id="IPR040198">
    <property type="entry name" value="Fido_containing"/>
</dbReference>
<dbReference type="Proteomes" id="UP000604383">
    <property type="component" value="Unassembled WGS sequence"/>
</dbReference>